<reference evidence="7" key="1">
    <citation type="submission" date="2020-06" db="EMBL/GenBank/DDBJ databases">
        <title>Draft genomic sequence of Geomonas sp. Red330.</title>
        <authorList>
            <person name="Itoh H."/>
            <person name="Zhenxing X."/>
            <person name="Ushijima N."/>
            <person name="Masuda Y."/>
            <person name="Shiratori Y."/>
            <person name="Senoo K."/>
        </authorList>
    </citation>
    <scope>NUCLEOTIDE SEQUENCE [LARGE SCALE GENOMIC DNA]</scope>
    <source>
        <strain evidence="7">Red330</strain>
    </source>
</reference>
<accession>A0A6V8MJE1</accession>
<name>A0A6V8MJE1_9BACT</name>
<dbReference type="InterPro" id="IPR001227">
    <property type="entry name" value="Ac_transferase_dom_sf"/>
</dbReference>
<dbReference type="SUPFAM" id="SSF55048">
    <property type="entry name" value="Probable ACP-binding domain of malonyl-CoA ACP transacylase"/>
    <property type="match status" value="1"/>
</dbReference>
<sequence length="281" mass="30817">MNCFMFPGLPLTAVASFPDDGDFYEVAELVLRYGHHDLLTGAWPGEEGTQQMALQLQGLASSLYQLRKMAKIGIVPSLVAQHGLGIIPALVACNSISEAAAVEISSELGECLACLGKGRERYALGEIAGLSLERVEELAAQHQVYLANHNTSLHFLLSGRQADIHQAVQQAQVLGAFSARSHHCDAPLHSPLLGEIEEALGKIIDRFRYREPVFPLINHLNQTYLGARDIPRFLLRGLQLPVYWERTYRAIAAAGVGTCYEVGAGESLRRFNKWIDSNKGV</sequence>
<dbReference type="GO" id="GO:0004314">
    <property type="term" value="F:[acyl-carrier-protein] S-malonyltransferase activity"/>
    <property type="evidence" value="ECO:0007669"/>
    <property type="project" value="UniProtKB-EC"/>
</dbReference>
<keyword evidence="3" id="KW-0012">Acyltransferase</keyword>
<dbReference type="EMBL" id="BLXX01000006">
    <property type="protein sequence ID" value="GFO60072.1"/>
    <property type="molecule type" value="Genomic_DNA"/>
</dbReference>
<dbReference type="PANTHER" id="PTHR42681">
    <property type="entry name" value="MALONYL-COA-ACYL CARRIER PROTEIN TRANSACYLASE, MITOCHONDRIAL"/>
    <property type="match status" value="1"/>
</dbReference>
<dbReference type="GO" id="GO:0005829">
    <property type="term" value="C:cytosol"/>
    <property type="evidence" value="ECO:0007669"/>
    <property type="project" value="TreeGrafter"/>
</dbReference>
<dbReference type="InterPro" id="IPR050858">
    <property type="entry name" value="Mal-CoA-ACP_Trans/PKS_FabD"/>
</dbReference>
<dbReference type="RefSeq" id="WP_183354883.1">
    <property type="nucleotide sequence ID" value="NZ_BLXX01000006.1"/>
</dbReference>
<dbReference type="Proteomes" id="UP000556026">
    <property type="component" value="Unassembled WGS sequence"/>
</dbReference>
<dbReference type="InterPro" id="IPR014043">
    <property type="entry name" value="Acyl_transferase_dom"/>
</dbReference>
<dbReference type="Gene3D" id="3.40.366.10">
    <property type="entry name" value="Malonyl-Coenzyme A Acyl Carrier Protein, domain 2"/>
    <property type="match status" value="1"/>
</dbReference>
<dbReference type="SMART" id="SM00827">
    <property type="entry name" value="PKS_AT"/>
    <property type="match status" value="1"/>
</dbReference>
<proteinExistence type="predicted"/>
<evidence type="ECO:0000256" key="4">
    <source>
        <dbReference type="ARBA" id="ARBA00048462"/>
    </source>
</evidence>
<organism evidence="6 7">
    <name type="scientific">Geomonas silvestris</name>
    <dbReference type="NCBI Taxonomy" id="2740184"/>
    <lineage>
        <taxon>Bacteria</taxon>
        <taxon>Pseudomonadati</taxon>
        <taxon>Thermodesulfobacteriota</taxon>
        <taxon>Desulfuromonadia</taxon>
        <taxon>Geobacterales</taxon>
        <taxon>Geobacteraceae</taxon>
        <taxon>Geomonas</taxon>
    </lineage>
</organism>
<protein>
    <recommendedName>
        <fullName evidence="1">[acyl-carrier-protein] S-malonyltransferase</fullName>
        <ecNumber evidence="1">2.3.1.39</ecNumber>
    </recommendedName>
</protein>
<evidence type="ECO:0000313" key="6">
    <source>
        <dbReference type="EMBL" id="GFO60072.1"/>
    </source>
</evidence>
<dbReference type="InterPro" id="IPR016035">
    <property type="entry name" value="Acyl_Trfase/lysoPLipase"/>
</dbReference>
<keyword evidence="7" id="KW-1185">Reference proteome</keyword>
<dbReference type="PANTHER" id="PTHR42681:SF1">
    <property type="entry name" value="MALONYL-COA-ACYL CARRIER PROTEIN TRANSACYLASE, MITOCHONDRIAL"/>
    <property type="match status" value="1"/>
</dbReference>
<comment type="caution">
    <text evidence="6">The sequence shown here is derived from an EMBL/GenBank/DDBJ whole genome shotgun (WGS) entry which is preliminary data.</text>
</comment>
<evidence type="ECO:0000256" key="1">
    <source>
        <dbReference type="ARBA" id="ARBA00013258"/>
    </source>
</evidence>
<comment type="catalytic activity">
    <reaction evidence="4">
        <text>holo-[ACP] + malonyl-CoA = malonyl-[ACP] + CoA</text>
        <dbReference type="Rhea" id="RHEA:41792"/>
        <dbReference type="Rhea" id="RHEA-COMP:9623"/>
        <dbReference type="Rhea" id="RHEA-COMP:9685"/>
        <dbReference type="ChEBI" id="CHEBI:57287"/>
        <dbReference type="ChEBI" id="CHEBI:57384"/>
        <dbReference type="ChEBI" id="CHEBI:64479"/>
        <dbReference type="ChEBI" id="CHEBI:78449"/>
        <dbReference type="EC" id="2.3.1.39"/>
    </reaction>
</comment>
<gene>
    <name evidence="6" type="primary">fabD-1</name>
    <name evidence="6" type="ORF">GMST_23970</name>
</gene>
<dbReference type="AlphaFoldDB" id="A0A6V8MJE1"/>
<dbReference type="EC" id="2.3.1.39" evidence="1"/>
<keyword evidence="2" id="KW-0808">Transferase</keyword>
<evidence type="ECO:0000313" key="7">
    <source>
        <dbReference type="Proteomes" id="UP000556026"/>
    </source>
</evidence>
<dbReference type="InterPro" id="IPR016036">
    <property type="entry name" value="Malonyl_transacylase_ACP-bd"/>
</dbReference>
<dbReference type="GO" id="GO:0006633">
    <property type="term" value="P:fatty acid biosynthetic process"/>
    <property type="evidence" value="ECO:0007669"/>
    <property type="project" value="TreeGrafter"/>
</dbReference>
<dbReference type="Pfam" id="PF00698">
    <property type="entry name" value="Acyl_transf_1"/>
    <property type="match status" value="1"/>
</dbReference>
<feature type="domain" description="Malonyl-CoA:ACP transacylase (MAT)" evidence="5">
    <location>
        <begin position="14"/>
        <end position="271"/>
    </location>
</feature>
<evidence type="ECO:0000259" key="5">
    <source>
        <dbReference type="SMART" id="SM00827"/>
    </source>
</evidence>
<evidence type="ECO:0000256" key="2">
    <source>
        <dbReference type="ARBA" id="ARBA00022679"/>
    </source>
</evidence>
<dbReference type="SUPFAM" id="SSF52151">
    <property type="entry name" value="FabD/lysophospholipase-like"/>
    <property type="match status" value="1"/>
</dbReference>
<evidence type="ECO:0000256" key="3">
    <source>
        <dbReference type="ARBA" id="ARBA00023315"/>
    </source>
</evidence>